<accession>A0A933W8Q1</accession>
<evidence type="ECO:0000313" key="2">
    <source>
        <dbReference type="EMBL" id="MBI5169226.1"/>
    </source>
</evidence>
<sequence>MSDEKDPDAGRTAEEVGERAKRSLTSLVRAEAMRDAALERITPDPARLADGWKRRFVIERARVPDLVALYESGGFEVVADAVTPEQLEDDCTDCKLVVHLDYVQVYTRKRRERS</sequence>
<proteinExistence type="predicted"/>
<reference evidence="2" key="1">
    <citation type="submission" date="2020-07" db="EMBL/GenBank/DDBJ databases">
        <title>Huge and variable diversity of episymbiotic CPR bacteria and DPANN archaea in groundwater ecosystems.</title>
        <authorList>
            <person name="He C.Y."/>
            <person name="Keren R."/>
            <person name="Whittaker M."/>
            <person name="Farag I.F."/>
            <person name="Doudna J."/>
            <person name="Cate J.H.D."/>
            <person name="Banfield J.F."/>
        </authorList>
    </citation>
    <scope>NUCLEOTIDE SEQUENCE</scope>
    <source>
        <strain evidence="2">NC_groundwater_1813_Pr3_B-0.1um_71_17</strain>
    </source>
</reference>
<dbReference type="Proteomes" id="UP000696931">
    <property type="component" value="Unassembled WGS sequence"/>
</dbReference>
<feature type="compositionally biased region" description="Basic and acidic residues" evidence="1">
    <location>
        <begin position="7"/>
        <end position="20"/>
    </location>
</feature>
<name>A0A933W8Q1_UNCEI</name>
<feature type="region of interest" description="Disordered" evidence="1">
    <location>
        <begin position="1"/>
        <end position="20"/>
    </location>
</feature>
<gene>
    <name evidence="2" type="ORF">HZA61_07040</name>
</gene>
<dbReference type="EMBL" id="JACRIW010000047">
    <property type="protein sequence ID" value="MBI5169226.1"/>
    <property type="molecule type" value="Genomic_DNA"/>
</dbReference>
<evidence type="ECO:0000256" key="1">
    <source>
        <dbReference type="SAM" id="MobiDB-lite"/>
    </source>
</evidence>
<organism evidence="2 3">
    <name type="scientific">Eiseniibacteriota bacterium</name>
    <dbReference type="NCBI Taxonomy" id="2212470"/>
    <lineage>
        <taxon>Bacteria</taxon>
        <taxon>Candidatus Eiseniibacteriota</taxon>
    </lineage>
</organism>
<evidence type="ECO:0000313" key="3">
    <source>
        <dbReference type="Proteomes" id="UP000696931"/>
    </source>
</evidence>
<comment type="caution">
    <text evidence="2">The sequence shown here is derived from an EMBL/GenBank/DDBJ whole genome shotgun (WGS) entry which is preliminary data.</text>
</comment>
<dbReference type="AlphaFoldDB" id="A0A933W8Q1"/>
<protein>
    <submittedName>
        <fullName evidence="2">Uncharacterized protein</fullName>
    </submittedName>
</protein>